<evidence type="ECO:0000313" key="3">
    <source>
        <dbReference type="Proteomes" id="UP000233551"/>
    </source>
</evidence>
<reference evidence="2 3" key="1">
    <citation type="submission" date="2017-11" db="EMBL/GenBank/DDBJ databases">
        <title>De-novo sequencing of pomegranate (Punica granatum L.) genome.</title>
        <authorList>
            <person name="Akparov Z."/>
            <person name="Amiraslanov A."/>
            <person name="Hajiyeva S."/>
            <person name="Abbasov M."/>
            <person name="Kaur K."/>
            <person name="Hamwieh A."/>
            <person name="Solovyev V."/>
            <person name="Salamov A."/>
            <person name="Braich B."/>
            <person name="Kosarev P."/>
            <person name="Mahmoud A."/>
            <person name="Hajiyev E."/>
            <person name="Babayeva S."/>
            <person name="Izzatullayeva V."/>
            <person name="Mammadov A."/>
            <person name="Mammadov A."/>
            <person name="Sharifova S."/>
            <person name="Ojaghi J."/>
            <person name="Eynullazada K."/>
            <person name="Bayramov B."/>
            <person name="Abdulazimova A."/>
            <person name="Shahmuradov I."/>
        </authorList>
    </citation>
    <scope>NUCLEOTIDE SEQUENCE [LARGE SCALE GENOMIC DNA]</scope>
    <source>
        <strain evidence="3">cv. AG2017</strain>
        <tissue evidence="2">Leaf</tissue>
    </source>
</reference>
<feature type="chain" id="PRO_5014186278" evidence="1">
    <location>
        <begin position="23"/>
        <end position="145"/>
    </location>
</feature>
<gene>
    <name evidence="2" type="ORF">CRG98_022474</name>
</gene>
<proteinExistence type="predicted"/>
<organism evidence="2 3">
    <name type="scientific">Punica granatum</name>
    <name type="common">Pomegranate</name>
    <dbReference type="NCBI Taxonomy" id="22663"/>
    <lineage>
        <taxon>Eukaryota</taxon>
        <taxon>Viridiplantae</taxon>
        <taxon>Streptophyta</taxon>
        <taxon>Embryophyta</taxon>
        <taxon>Tracheophyta</taxon>
        <taxon>Spermatophyta</taxon>
        <taxon>Magnoliopsida</taxon>
        <taxon>eudicotyledons</taxon>
        <taxon>Gunneridae</taxon>
        <taxon>Pentapetalae</taxon>
        <taxon>rosids</taxon>
        <taxon>malvids</taxon>
        <taxon>Myrtales</taxon>
        <taxon>Lythraceae</taxon>
        <taxon>Punica</taxon>
    </lineage>
</organism>
<keyword evidence="3" id="KW-1185">Reference proteome</keyword>
<protein>
    <submittedName>
        <fullName evidence="2">Uncharacterized protein</fullName>
    </submittedName>
</protein>
<evidence type="ECO:0000256" key="1">
    <source>
        <dbReference type="SAM" id="SignalP"/>
    </source>
</evidence>
<dbReference type="AlphaFoldDB" id="A0A2I0JLL6"/>
<dbReference type="EMBL" id="PGOL01001531">
    <property type="protein sequence ID" value="PKI57184.1"/>
    <property type="molecule type" value="Genomic_DNA"/>
</dbReference>
<dbReference type="Proteomes" id="UP000233551">
    <property type="component" value="Unassembled WGS sequence"/>
</dbReference>
<name>A0A2I0JLL6_PUNGR</name>
<accession>A0A2I0JLL6</accession>
<comment type="caution">
    <text evidence="2">The sequence shown here is derived from an EMBL/GenBank/DDBJ whole genome shotgun (WGS) entry which is preliminary data.</text>
</comment>
<sequence>MVKGSFLGFVLIFLIASGALLSSPVAGEGTPPPKKCHKDEDCVPGCRAGFPVCINGLCVCEGAAAAPVVLGGRKIGNPGFPPLPHRCFSCSSSGDLVSHRLEGLLLLGRHLWHRQVTVPVVVPLPSGEAVSFPDPDGKSSGQDGF</sequence>
<keyword evidence="1" id="KW-0732">Signal</keyword>
<evidence type="ECO:0000313" key="2">
    <source>
        <dbReference type="EMBL" id="PKI57184.1"/>
    </source>
</evidence>
<feature type="signal peptide" evidence="1">
    <location>
        <begin position="1"/>
        <end position="22"/>
    </location>
</feature>